<dbReference type="Pfam" id="PF01769">
    <property type="entry name" value="MgtE"/>
    <property type="match status" value="1"/>
</dbReference>
<feature type="transmembrane region" description="Helical" evidence="9">
    <location>
        <begin position="261"/>
        <end position="284"/>
    </location>
</feature>
<dbReference type="SUPFAM" id="SSF161093">
    <property type="entry name" value="MgtE membrane domain-like"/>
    <property type="match status" value="1"/>
</dbReference>
<protein>
    <recommendedName>
        <fullName evidence="10">SLC41A/MgtE integral membrane domain-containing protein</fullName>
    </recommendedName>
</protein>
<dbReference type="InterPro" id="IPR036739">
    <property type="entry name" value="SLC41_membr_dom_sf"/>
</dbReference>
<dbReference type="Gene3D" id="1.10.357.20">
    <property type="entry name" value="SLC41 divalent cation transporters, integral membrane domain"/>
    <property type="match status" value="1"/>
</dbReference>
<comment type="subcellular location">
    <subcellularLocation>
        <location evidence="1">Membrane</location>
        <topology evidence="1">Multi-pass membrane protein</topology>
    </subcellularLocation>
</comment>
<evidence type="ECO:0000256" key="7">
    <source>
        <dbReference type="ARBA" id="ARBA00023136"/>
    </source>
</evidence>
<dbReference type="Proteomes" id="UP000660262">
    <property type="component" value="Unassembled WGS sequence"/>
</dbReference>
<evidence type="ECO:0000256" key="9">
    <source>
        <dbReference type="SAM" id="Phobius"/>
    </source>
</evidence>
<feature type="transmembrane region" description="Helical" evidence="9">
    <location>
        <begin position="304"/>
        <end position="335"/>
    </location>
</feature>
<dbReference type="EMBL" id="BNJQ01000025">
    <property type="protein sequence ID" value="GHP09627.1"/>
    <property type="molecule type" value="Genomic_DNA"/>
</dbReference>
<reference evidence="11" key="1">
    <citation type="submission" date="2020-10" db="EMBL/GenBank/DDBJ databases">
        <title>Unveiling of a novel bifunctional photoreceptor, Dualchrome1, isolated from a cosmopolitan green alga.</title>
        <authorList>
            <person name="Suzuki S."/>
            <person name="Kawachi M."/>
        </authorList>
    </citation>
    <scope>NUCLEOTIDE SEQUENCE</scope>
    <source>
        <strain evidence="11">NIES 2893</strain>
    </source>
</reference>
<keyword evidence="12" id="KW-1185">Reference proteome</keyword>
<proteinExistence type="inferred from homology"/>
<feature type="transmembrane region" description="Helical" evidence="9">
    <location>
        <begin position="184"/>
        <end position="204"/>
    </location>
</feature>
<keyword evidence="5" id="KW-0460">Magnesium</keyword>
<name>A0A830HXC9_9CHLO</name>
<dbReference type="PANTHER" id="PTHR41394:SF5">
    <property type="entry name" value="SLC41A_MGTE INTEGRAL MEMBRANE DOMAIN-CONTAINING PROTEIN"/>
    <property type="match status" value="1"/>
</dbReference>
<evidence type="ECO:0000256" key="8">
    <source>
        <dbReference type="SAM" id="MobiDB-lite"/>
    </source>
</evidence>
<accession>A0A830HXC9</accession>
<evidence type="ECO:0000256" key="1">
    <source>
        <dbReference type="ARBA" id="ARBA00004141"/>
    </source>
</evidence>
<keyword evidence="3" id="KW-0813">Transport</keyword>
<keyword evidence="7 9" id="KW-0472">Membrane</keyword>
<dbReference type="OrthoDB" id="48232at2759"/>
<comment type="similarity">
    <text evidence="2">Belongs to the SLC41A transporter family.</text>
</comment>
<organism evidence="11 12">
    <name type="scientific">Pycnococcus provasolii</name>
    <dbReference type="NCBI Taxonomy" id="41880"/>
    <lineage>
        <taxon>Eukaryota</taxon>
        <taxon>Viridiplantae</taxon>
        <taxon>Chlorophyta</taxon>
        <taxon>Pseudoscourfieldiophyceae</taxon>
        <taxon>Pseudoscourfieldiales</taxon>
        <taxon>Pycnococcaceae</taxon>
        <taxon>Pycnococcus</taxon>
    </lineage>
</organism>
<keyword evidence="6 9" id="KW-1133">Transmembrane helix</keyword>
<feature type="region of interest" description="Disordered" evidence="8">
    <location>
        <begin position="32"/>
        <end position="81"/>
    </location>
</feature>
<feature type="domain" description="SLC41A/MgtE integral membrane" evidence="10">
    <location>
        <begin position="223"/>
        <end position="362"/>
    </location>
</feature>
<dbReference type="PANTHER" id="PTHR41394">
    <property type="entry name" value="MAGNESIUM TRANSPORTER MGTE"/>
    <property type="match status" value="1"/>
</dbReference>
<keyword evidence="4 9" id="KW-0812">Transmembrane</keyword>
<evidence type="ECO:0000313" key="12">
    <source>
        <dbReference type="Proteomes" id="UP000660262"/>
    </source>
</evidence>
<comment type="caution">
    <text evidence="11">The sequence shown here is derived from an EMBL/GenBank/DDBJ whole genome shotgun (WGS) entry which is preliminary data.</text>
</comment>
<sequence>MVASNDDVVADGTNEEDRHFLAEYHAAATNQRRGGFLSAEGQDDDGDGDTITTTTSLLSPGIHPTPSSEATKIDNNDDDDKITSLLLPPRSSSSDEQNVVIPHILSAHDEDDDDYFGGFLLPRTESAPPLTTTRSMLQRASSIVSSVFSSIRSESESDLAFQSTQARRYADSGPLKRAFPERTLALLVTMVIEVPACLMVGGGGGRLLKILGTRRYTLLLGFLPLISAVSGNVGLQCSTLTTRAISHGHVSMANFFCWMRLEFLASIVLAAVLGMFAAFLAAAGDVLSSYVAAEGEHFQIGHGMFATTVGIAQASSIAVAGLTGTLAPIVFTFLFHRDAGKWAGPLETAVQDIAGTFSLVYITQGLLELALVASWKW</sequence>
<evidence type="ECO:0000313" key="11">
    <source>
        <dbReference type="EMBL" id="GHP09627.1"/>
    </source>
</evidence>
<dbReference type="GO" id="GO:0016020">
    <property type="term" value="C:membrane"/>
    <property type="evidence" value="ECO:0007669"/>
    <property type="project" value="UniProtKB-SubCell"/>
</dbReference>
<gene>
    <name evidence="11" type="ORF">PPROV_000836200</name>
</gene>
<evidence type="ECO:0000256" key="5">
    <source>
        <dbReference type="ARBA" id="ARBA00022842"/>
    </source>
</evidence>
<evidence type="ECO:0000256" key="3">
    <source>
        <dbReference type="ARBA" id="ARBA00022448"/>
    </source>
</evidence>
<evidence type="ECO:0000259" key="10">
    <source>
        <dbReference type="Pfam" id="PF01769"/>
    </source>
</evidence>
<dbReference type="InterPro" id="IPR006667">
    <property type="entry name" value="SLC41_membr_dom"/>
</dbReference>
<dbReference type="AlphaFoldDB" id="A0A830HXC9"/>
<feature type="transmembrane region" description="Helical" evidence="9">
    <location>
        <begin position="216"/>
        <end position="240"/>
    </location>
</feature>
<dbReference type="GO" id="GO:0008324">
    <property type="term" value="F:monoatomic cation transmembrane transporter activity"/>
    <property type="evidence" value="ECO:0007669"/>
    <property type="project" value="InterPro"/>
</dbReference>
<evidence type="ECO:0000256" key="6">
    <source>
        <dbReference type="ARBA" id="ARBA00022989"/>
    </source>
</evidence>
<evidence type="ECO:0000256" key="4">
    <source>
        <dbReference type="ARBA" id="ARBA00022692"/>
    </source>
</evidence>
<evidence type="ECO:0000256" key="2">
    <source>
        <dbReference type="ARBA" id="ARBA00009749"/>
    </source>
</evidence>